<keyword evidence="4" id="KW-0175">Coiled coil</keyword>
<evidence type="ECO:0000256" key="3">
    <source>
        <dbReference type="ARBA" id="ARBA00023125"/>
    </source>
</evidence>
<comment type="caution">
    <text evidence="7">The sequence shown here is derived from an EMBL/GenBank/DDBJ whole genome shotgun (WGS) entry which is preliminary data.</text>
</comment>
<comment type="similarity">
    <text evidence="1">Belongs to the type-I restriction system S methylase family.</text>
</comment>
<dbReference type="Pfam" id="PF01420">
    <property type="entry name" value="Methylase_S"/>
    <property type="match status" value="1"/>
</dbReference>
<evidence type="ECO:0000256" key="4">
    <source>
        <dbReference type="SAM" id="Coils"/>
    </source>
</evidence>
<dbReference type="PANTHER" id="PTHR43140:SF1">
    <property type="entry name" value="TYPE I RESTRICTION ENZYME ECOKI SPECIFICITY SUBUNIT"/>
    <property type="match status" value="1"/>
</dbReference>
<evidence type="ECO:0000256" key="5">
    <source>
        <dbReference type="SAM" id="MobiDB-lite"/>
    </source>
</evidence>
<dbReference type="PANTHER" id="PTHR43140">
    <property type="entry name" value="TYPE-1 RESTRICTION ENZYME ECOKI SPECIFICITY PROTEIN"/>
    <property type="match status" value="1"/>
</dbReference>
<dbReference type="GO" id="GO:0009307">
    <property type="term" value="P:DNA restriction-modification system"/>
    <property type="evidence" value="ECO:0007669"/>
    <property type="project" value="UniProtKB-KW"/>
</dbReference>
<keyword evidence="3" id="KW-0238">DNA-binding</keyword>
<dbReference type="CDD" id="cd17253">
    <property type="entry name" value="RMtype1_S_Eco933I-TRD2-CR2_like"/>
    <property type="match status" value="1"/>
</dbReference>
<keyword evidence="8" id="KW-1185">Reference proteome</keyword>
<dbReference type="Gene3D" id="3.90.220.20">
    <property type="entry name" value="DNA methylase specificity domains"/>
    <property type="match status" value="2"/>
</dbReference>
<dbReference type="SUPFAM" id="SSF116734">
    <property type="entry name" value="DNA methylase specificity domain"/>
    <property type="match status" value="2"/>
</dbReference>
<dbReference type="GO" id="GO:0003677">
    <property type="term" value="F:DNA binding"/>
    <property type="evidence" value="ECO:0007669"/>
    <property type="project" value="UniProtKB-KW"/>
</dbReference>
<evidence type="ECO:0000259" key="6">
    <source>
        <dbReference type="Pfam" id="PF01420"/>
    </source>
</evidence>
<sequence>MKTIPFGIPNNWTWATMGDIADVVGGGTPRTNNPENFEGGAIPWITPADLSGYTAKYISHGERFITERGLKSSSARMVPSGTVLFTSRAPVGYVAIASNEVSTNQGFKSFVLKTKDILPDYVYWWLKGNKDLAESFASGTTFLELSGSKAKQIPIPIAPYDQQKYIVAEIEKQFSRLDEAVANLKRVKANLKRYKAAVLKAAVEGKLTEQWRKEHPDVEPASKLLERIIAEKSYVKKYQLTMKDKKKESPNNEWKEQFDGTEPPDVSTFSPLPENWCWAQVGDIGHVQLGRQRAPKYHSGHNMRPYLRVQNVFEDRIDLEDVMEMDFSPRDFEKFKLEPGDILLNEGQSPELLGRPAIYRGELPGACFTNTLIRFRPHILLGSEYPMLVFRSYMRSGRFTRIGTITTNIAHLSAGRFAKVEFPVPPAEEIKKIVNEAARQLSAIDVFEKETEQALTRSNRLRQSVLKKVFSGGLIHVTS</sequence>
<proteinExistence type="inferred from homology"/>
<accession>A0A7X6DMC1</accession>
<evidence type="ECO:0000256" key="2">
    <source>
        <dbReference type="ARBA" id="ARBA00022747"/>
    </source>
</evidence>
<dbReference type="InterPro" id="IPR051212">
    <property type="entry name" value="Type-I_RE_S_subunit"/>
</dbReference>
<dbReference type="RefSeq" id="WP_168058111.1">
    <property type="nucleotide sequence ID" value="NZ_VTOW01000001.1"/>
</dbReference>
<evidence type="ECO:0000256" key="1">
    <source>
        <dbReference type="ARBA" id="ARBA00010923"/>
    </source>
</evidence>
<organism evidence="7 8">
    <name type="scientific">Candidatus Manganitrophus noduliformans</name>
    <dbReference type="NCBI Taxonomy" id="2606439"/>
    <lineage>
        <taxon>Bacteria</taxon>
        <taxon>Pseudomonadati</taxon>
        <taxon>Nitrospirota</taxon>
        <taxon>Nitrospiria</taxon>
        <taxon>Candidatus Troglogloeales</taxon>
        <taxon>Candidatus Manganitrophaceae</taxon>
        <taxon>Candidatus Manganitrophus</taxon>
    </lineage>
</organism>
<keyword evidence="2" id="KW-0680">Restriction system</keyword>
<evidence type="ECO:0000313" key="7">
    <source>
        <dbReference type="EMBL" id="NKE69830.1"/>
    </source>
</evidence>
<gene>
    <name evidence="7" type="ORF">MNODULE_03595</name>
</gene>
<feature type="domain" description="Type I restriction modification DNA specificity" evidence="6">
    <location>
        <begin position="9"/>
        <end position="172"/>
    </location>
</feature>
<reference evidence="7 8" key="1">
    <citation type="journal article" date="2020" name="Nature">
        <title>Bacterial chemolithoautotrophy via manganese oxidation.</title>
        <authorList>
            <person name="Yu H."/>
            <person name="Leadbetter J.R."/>
        </authorList>
    </citation>
    <scope>NUCLEOTIDE SEQUENCE [LARGE SCALE GENOMIC DNA]</scope>
    <source>
        <strain evidence="7 8">Mn-1</strain>
    </source>
</reference>
<dbReference type="AlphaFoldDB" id="A0A7X6DMC1"/>
<feature type="coiled-coil region" evidence="4">
    <location>
        <begin position="167"/>
        <end position="197"/>
    </location>
</feature>
<dbReference type="Proteomes" id="UP000534783">
    <property type="component" value="Unassembled WGS sequence"/>
</dbReference>
<dbReference type="EMBL" id="VTOW01000001">
    <property type="protein sequence ID" value="NKE69830.1"/>
    <property type="molecule type" value="Genomic_DNA"/>
</dbReference>
<protein>
    <recommendedName>
        <fullName evidence="6">Type I restriction modification DNA specificity domain-containing protein</fullName>
    </recommendedName>
</protein>
<evidence type="ECO:0000313" key="8">
    <source>
        <dbReference type="Proteomes" id="UP000534783"/>
    </source>
</evidence>
<dbReference type="InterPro" id="IPR000055">
    <property type="entry name" value="Restrct_endonuc_typeI_TRD"/>
</dbReference>
<name>A0A7X6DMC1_9BACT</name>
<feature type="compositionally biased region" description="Basic and acidic residues" evidence="5">
    <location>
        <begin position="245"/>
        <end position="258"/>
    </location>
</feature>
<dbReference type="InterPro" id="IPR044946">
    <property type="entry name" value="Restrct_endonuc_typeI_TRD_sf"/>
</dbReference>
<feature type="region of interest" description="Disordered" evidence="5">
    <location>
        <begin position="245"/>
        <end position="265"/>
    </location>
</feature>
<dbReference type="CDD" id="cd17273">
    <property type="entry name" value="RMtype1_S_EcoJA69PI-TRD1-CR1_like"/>
    <property type="match status" value="1"/>
</dbReference>